<keyword evidence="3" id="KW-0804">Transcription</keyword>
<dbReference type="GO" id="GO:2000036">
    <property type="term" value="P:regulation of stem cell population maintenance"/>
    <property type="evidence" value="ECO:0007669"/>
    <property type="project" value="UniProtKB-ARBA"/>
</dbReference>
<feature type="domain" description="NOT2/NOT3/NOT5 C-terminal" evidence="5">
    <location>
        <begin position="365"/>
        <end position="470"/>
    </location>
</feature>
<dbReference type="PANTHER" id="PTHR23326">
    <property type="entry name" value="CCR4 NOT-RELATED"/>
    <property type="match status" value="1"/>
</dbReference>
<dbReference type="Pfam" id="PF04153">
    <property type="entry name" value="NOT2_3_5_C"/>
    <property type="match status" value="1"/>
</dbReference>
<dbReference type="InterPro" id="IPR007282">
    <property type="entry name" value="NOT2/3/5_C"/>
</dbReference>
<evidence type="ECO:0000259" key="5">
    <source>
        <dbReference type="Pfam" id="PF04153"/>
    </source>
</evidence>
<protein>
    <submittedName>
        <fullName evidence="7">Uncharacterized protein LOC117564178 isoform X1</fullName>
    </submittedName>
</protein>
<gene>
    <name evidence="7" type="primary">LOC117564178</name>
</gene>
<sequence length="496" mass="55204">MKRHNAKAIAAAVAIAAAAANPETKKKSEPKPTMSAAALYVDVVKNMAKAETPPSATSPLPKFTILHEDFPALPGTVEETTRVINANVPDDWTDMISDNDDLNDDEDDGDGDDDDGDIDDDDDAEDIDDDEQSASPSPSLDSVSEKPESLPDANEPETSIPDLLMQLHSSSSNNKSSESSEHDAPAVVHVSASTDHSNANSNGSEWQHSPKCKHFRPNFCECANESFFEPQFLIAGMQQRASERQKSSEVKSQLGPPPGFERLVYYGRLCTNRMGMPLGGVTFDNVAPPAAAAANNAQLSSGEVLKDAFGMAGLARNLQAVQQNPRMVQQFFGHKVACLNHCSTHEANKLHATFAGALMGGRCPPHEVQYNVPPYYYRSNVKALPQPKMDQMESELLFFFFYTYPNDMLQMLAAAELADRGWRYHIEERLWIRRQPDNPHYVASRCQESGEYNYFNMMHWKIMPRHFELLSGQLEQTITKAELYEQYGYHPQMSFF</sequence>
<dbReference type="InterPro" id="IPR040168">
    <property type="entry name" value="Not2/3/5"/>
</dbReference>
<dbReference type="OrthoDB" id="25391at2759"/>
<dbReference type="Gene3D" id="2.30.30.1020">
    <property type="entry name" value="CCR4-NOT complex subunit 2/3/5, C-terminal domain"/>
    <property type="match status" value="1"/>
</dbReference>
<dbReference type="GeneID" id="117564178"/>
<feature type="compositionally biased region" description="Low complexity" evidence="4">
    <location>
        <begin position="133"/>
        <end position="142"/>
    </location>
</feature>
<feature type="region of interest" description="Disordered" evidence="4">
    <location>
        <begin position="86"/>
        <end position="158"/>
    </location>
</feature>
<comment type="similarity">
    <text evidence="1">Belongs to the CNOT2/3/5 family.</text>
</comment>
<evidence type="ECO:0000256" key="2">
    <source>
        <dbReference type="ARBA" id="ARBA00023015"/>
    </source>
</evidence>
<dbReference type="RefSeq" id="XP_034098737.1">
    <property type="nucleotide sequence ID" value="XM_034242846.2"/>
</dbReference>
<reference evidence="7" key="1">
    <citation type="submission" date="2025-08" db="UniProtKB">
        <authorList>
            <consortium name="RefSeq"/>
        </authorList>
    </citation>
    <scope>IDENTIFICATION</scope>
    <source>
        <strain evidence="7">15112-1751.03</strain>
        <tissue evidence="7">Whole Adult</tissue>
    </source>
</reference>
<accession>A0A6P8XJ33</accession>
<evidence type="ECO:0000313" key="6">
    <source>
        <dbReference type="Proteomes" id="UP000515160"/>
    </source>
</evidence>
<dbReference type="GO" id="GO:0006355">
    <property type="term" value="P:regulation of DNA-templated transcription"/>
    <property type="evidence" value="ECO:0007669"/>
    <property type="project" value="InterPro"/>
</dbReference>
<dbReference type="InterPro" id="IPR038635">
    <property type="entry name" value="CCR4-NOT_su2/3/5_C_sf"/>
</dbReference>
<evidence type="ECO:0000256" key="4">
    <source>
        <dbReference type="SAM" id="MobiDB-lite"/>
    </source>
</evidence>
<name>A0A6P8XJ33_DROAB</name>
<dbReference type="AlphaFoldDB" id="A0A6P8XJ33"/>
<feature type="compositionally biased region" description="Acidic residues" evidence="4">
    <location>
        <begin position="91"/>
        <end position="132"/>
    </location>
</feature>
<keyword evidence="6" id="KW-1185">Reference proteome</keyword>
<organism evidence="6 7">
    <name type="scientific">Drosophila albomicans</name>
    <name type="common">Fruit fly</name>
    <dbReference type="NCBI Taxonomy" id="7291"/>
    <lineage>
        <taxon>Eukaryota</taxon>
        <taxon>Metazoa</taxon>
        <taxon>Ecdysozoa</taxon>
        <taxon>Arthropoda</taxon>
        <taxon>Hexapoda</taxon>
        <taxon>Insecta</taxon>
        <taxon>Pterygota</taxon>
        <taxon>Neoptera</taxon>
        <taxon>Endopterygota</taxon>
        <taxon>Diptera</taxon>
        <taxon>Brachycera</taxon>
        <taxon>Muscomorpha</taxon>
        <taxon>Ephydroidea</taxon>
        <taxon>Drosophilidae</taxon>
        <taxon>Drosophila</taxon>
    </lineage>
</organism>
<evidence type="ECO:0000256" key="3">
    <source>
        <dbReference type="ARBA" id="ARBA00023163"/>
    </source>
</evidence>
<dbReference type="Proteomes" id="UP000515160">
    <property type="component" value="Chromosome 2L"/>
</dbReference>
<evidence type="ECO:0000313" key="7">
    <source>
        <dbReference type="RefSeq" id="XP_034098737.1"/>
    </source>
</evidence>
<dbReference type="GO" id="GO:0030015">
    <property type="term" value="C:CCR4-NOT core complex"/>
    <property type="evidence" value="ECO:0007669"/>
    <property type="project" value="InterPro"/>
</dbReference>
<evidence type="ECO:0000256" key="1">
    <source>
        <dbReference type="ARBA" id="ARBA00007682"/>
    </source>
</evidence>
<keyword evidence="2" id="KW-0805">Transcription regulation</keyword>
<proteinExistence type="inferred from homology"/>